<organism evidence="1 2">
    <name type="scientific">Paracoccus seriniphilus</name>
    <dbReference type="NCBI Taxonomy" id="184748"/>
    <lineage>
        <taxon>Bacteria</taxon>
        <taxon>Pseudomonadati</taxon>
        <taxon>Pseudomonadota</taxon>
        <taxon>Alphaproteobacteria</taxon>
        <taxon>Rhodobacterales</taxon>
        <taxon>Paracoccaceae</taxon>
        <taxon>Paracoccus</taxon>
    </lineage>
</organism>
<keyword evidence="2" id="KW-1185">Reference proteome</keyword>
<reference evidence="1 2" key="1">
    <citation type="submission" date="2017-07" db="EMBL/GenBank/DDBJ databases">
        <authorList>
            <person name="Sun Z.S."/>
            <person name="Albrecht U."/>
            <person name="Echele G."/>
            <person name="Lee C.C."/>
        </authorList>
    </citation>
    <scope>NUCLEOTIDE SEQUENCE [LARGE SCALE GENOMIC DNA]</scope>
    <source>
        <strain evidence="1 2">DSM 14827</strain>
    </source>
</reference>
<evidence type="ECO:0000313" key="1">
    <source>
        <dbReference type="EMBL" id="SNT75893.1"/>
    </source>
</evidence>
<evidence type="ECO:0000313" key="2">
    <source>
        <dbReference type="Proteomes" id="UP000198307"/>
    </source>
</evidence>
<gene>
    <name evidence="1" type="ORF">SAMN05444959_11388</name>
</gene>
<name>A0A239Q0W9_9RHOB</name>
<dbReference type="AlphaFoldDB" id="A0A239Q0W9"/>
<proteinExistence type="predicted"/>
<protein>
    <submittedName>
        <fullName evidence="1">Uncharacterized protein</fullName>
    </submittedName>
</protein>
<dbReference type="OrthoDB" id="7982727at2"/>
<dbReference type="EMBL" id="FZQB01000013">
    <property type="protein sequence ID" value="SNT75893.1"/>
    <property type="molecule type" value="Genomic_DNA"/>
</dbReference>
<dbReference type="RefSeq" id="WP_089345292.1">
    <property type="nucleotide sequence ID" value="NZ_CP067132.1"/>
</dbReference>
<sequence>MDTESLTEKRVAFVLLARTDVAKLENQVLFTWGQEDGPKERHTFDFRATMVDGSRVAIMVKYDKKLSDEKFIAKSSRIVAHVTTDFADRVTLLTEKHLDPVAVHNAILFNAVRKPDPDADAVMRDAVSNLIGAAKIGDLIQHTGLGGRGFRSIARLIGAHELELQRPARIDYDSYVMRRAA</sequence>
<dbReference type="Proteomes" id="UP000198307">
    <property type="component" value="Unassembled WGS sequence"/>
</dbReference>
<accession>A0A239Q0W9</accession>